<name>A0A1D8NJS2_YARLL</name>
<dbReference type="eggNOG" id="KOG0073">
    <property type="taxonomic scope" value="Eukaryota"/>
</dbReference>
<feature type="binding site" evidence="13">
    <location>
        <begin position="23"/>
        <end position="30"/>
    </location>
    <ligand>
        <name>GTP</name>
        <dbReference type="ChEBI" id="CHEBI:37565"/>
    </ligand>
</feature>
<dbReference type="InterPro" id="IPR006689">
    <property type="entry name" value="Small_GTPase_ARF/SAR"/>
</dbReference>
<evidence type="ECO:0000313" key="16">
    <source>
        <dbReference type="EMBL" id="AOW05873.1"/>
    </source>
</evidence>
<evidence type="ECO:0000256" key="11">
    <source>
        <dbReference type="ARBA" id="ARBA00055307"/>
    </source>
</evidence>
<keyword evidence="9" id="KW-0449">Lipoprotein</keyword>
<dbReference type="Gene3D" id="3.40.50.300">
    <property type="entry name" value="P-loop containing nucleotide triphosphate hydrolases"/>
    <property type="match status" value="1"/>
</dbReference>
<sequence>MGLLTIIKKQKLKDKEIRVLMLGLDNSGKTTIVKKILNEDVNEVSPTLGFNIRTVTRGQYKLNIWDIGGQKTLRPFWRNYFEKTDFMIWVVDASATDRLHDCRKELQAILNEDRLVGAGVLIWINKLDLVDPDQRDKTVERISGHLDLDQIPEGHNTTIMGCSAYTGYNLDAGMDLVVKEVSERLFLFD</sequence>
<reference evidence="16 18" key="1">
    <citation type="journal article" date="2016" name="PLoS ONE">
        <title>Sequence Assembly of Yarrowia lipolytica Strain W29/CLIB89 Shows Transposable Element Diversity.</title>
        <authorList>
            <person name="Magnan C."/>
            <person name="Yu J."/>
            <person name="Chang I."/>
            <person name="Jahn E."/>
            <person name="Kanomata Y."/>
            <person name="Wu J."/>
            <person name="Zeller M."/>
            <person name="Oakes M."/>
            <person name="Baldi P."/>
            <person name="Sandmeyer S."/>
        </authorList>
    </citation>
    <scope>NUCLEOTIDE SEQUENCE [LARGE SCALE GENOMIC DNA]</scope>
    <source>
        <strain evidence="16">CLIB89</strain>
        <strain evidence="18">CLIB89(W29)</strain>
    </source>
</reference>
<dbReference type="FunFam" id="3.40.50.300:FF:000981">
    <property type="entry name" value="ADP-ribosylation factor-like 2"/>
    <property type="match status" value="1"/>
</dbReference>
<dbReference type="Proteomes" id="UP000182444">
    <property type="component" value="Chromosome 1E"/>
</dbReference>
<dbReference type="OMA" id="KTHHWQI"/>
<evidence type="ECO:0000256" key="2">
    <source>
        <dbReference type="ARBA" id="ARBA00004496"/>
    </source>
</evidence>
<dbReference type="PROSITE" id="PS51417">
    <property type="entry name" value="ARF"/>
    <property type="match status" value="1"/>
</dbReference>
<dbReference type="SMART" id="SM00178">
    <property type="entry name" value="SAR"/>
    <property type="match status" value="1"/>
</dbReference>
<dbReference type="SUPFAM" id="SSF52540">
    <property type="entry name" value="P-loop containing nucleoside triphosphate hydrolases"/>
    <property type="match status" value="1"/>
</dbReference>
<dbReference type="GO" id="GO:0005737">
    <property type="term" value="C:cytoplasm"/>
    <property type="evidence" value="ECO:0007669"/>
    <property type="project" value="UniProtKB-SubCell"/>
</dbReference>
<keyword evidence="3" id="KW-0217">Developmental protein</keyword>
<keyword evidence="14" id="KW-0479">Metal-binding</keyword>
<accession>A0A1D8NJS2</accession>
<evidence type="ECO:0000256" key="15">
    <source>
        <dbReference type="RuleBase" id="RU003925"/>
    </source>
</evidence>
<evidence type="ECO:0000256" key="6">
    <source>
        <dbReference type="ARBA" id="ARBA00022741"/>
    </source>
</evidence>
<dbReference type="EMBL" id="CP017557">
    <property type="protein sequence ID" value="AOW05873.1"/>
    <property type="molecule type" value="Genomic_DNA"/>
</dbReference>
<protein>
    <recommendedName>
        <fullName evidence="12">Abnormal eversion of vulva protein 20</fullName>
    </recommendedName>
</protein>
<evidence type="ECO:0000313" key="19">
    <source>
        <dbReference type="Proteomes" id="UP000256601"/>
    </source>
</evidence>
<evidence type="ECO:0000256" key="10">
    <source>
        <dbReference type="ARBA" id="ARBA00023306"/>
    </source>
</evidence>
<dbReference type="KEGG" id="yli:7009571"/>
<dbReference type="GO" id="GO:0046872">
    <property type="term" value="F:metal ion binding"/>
    <property type="evidence" value="ECO:0007669"/>
    <property type="project" value="UniProtKB-KW"/>
</dbReference>
<evidence type="ECO:0000256" key="12">
    <source>
        <dbReference type="ARBA" id="ARBA00077919"/>
    </source>
</evidence>
<evidence type="ECO:0000313" key="17">
    <source>
        <dbReference type="EMBL" id="RDW26107.1"/>
    </source>
</evidence>
<evidence type="ECO:0000256" key="13">
    <source>
        <dbReference type="PIRSR" id="PIRSR606689-1"/>
    </source>
</evidence>
<feature type="binding site" evidence="13">
    <location>
        <begin position="125"/>
        <end position="128"/>
    </location>
    <ligand>
        <name>GTP</name>
        <dbReference type="ChEBI" id="CHEBI:37565"/>
    </ligand>
</feature>
<keyword evidence="4" id="KW-1003">Cell membrane</keyword>
<evidence type="ECO:0000256" key="1">
    <source>
        <dbReference type="ARBA" id="ARBA00004236"/>
    </source>
</evidence>
<evidence type="ECO:0000256" key="4">
    <source>
        <dbReference type="ARBA" id="ARBA00022475"/>
    </source>
</evidence>
<dbReference type="NCBIfam" id="TIGR00231">
    <property type="entry name" value="small_GTP"/>
    <property type="match status" value="1"/>
</dbReference>
<dbReference type="VEuPathDB" id="FungiDB:YALI1_E28156g"/>
<comment type="similarity">
    <text evidence="15">Belongs to the small GTPase superfamily. Arf family.</text>
</comment>
<keyword evidence="8" id="KW-0472">Membrane</keyword>
<keyword evidence="6 13" id="KW-0547">Nucleotide-binding</keyword>
<dbReference type="PANTHER" id="PTHR45697">
    <property type="entry name" value="ADP-RIBOSYLATION FACTOR-LIKE PROTEIN 2-RELATED"/>
    <property type="match status" value="1"/>
</dbReference>
<evidence type="ECO:0000256" key="5">
    <source>
        <dbReference type="ARBA" id="ARBA00022490"/>
    </source>
</evidence>
<dbReference type="GO" id="GO:0005886">
    <property type="term" value="C:plasma membrane"/>
    <property type="evidence" value="ECO:0007669"/>
    <property type="project" value="UniProtKB-SubCell"/>
</dbReference>
<evidence type="ECO:0000256" key="8">
    <source>
        <dbReference type="ARBA" id="ARBA00023136"/>
    </source>
</evidence>
<evidence type="ECO:0000256" key="7">
    <source>
        <dbReference type="ARBA" id="ARBA00023134"/>
    </source>
</evidence>
<comment type="subcellular location">
    <subcellularLocation>
        <location evidence="1">Cell membrane</location>
    </subcellularLocation>
    <subcellularLocation>
        <location evidence="2">Cytoplasm</location>
    </subcellularLocation>
</comment>
<feature type="binding site" evidence="13">
    <location>
        <position position="69"/>
    </location>
    <ligand>
        <name>GTP</name>
        <dbReference type="ChEBI" id="CHEBI:37565"/>
    </ligand>
</feature>
<dbReference type="EMBL" id="KZ858986">
    <property type="protein sequence ID" value="RDW26107.1"/>
    <property type="molecule type" value="Genomic_DNA"/>
</dbReference>
<dbReference type="InterPro" id="IPR027417">
    <property type="entry name" value="P-loop_NTPase"/>
</dbReference>
<dbReference type="GO" id="GO:0003924">
    <property type="term" value="F:GTPase activity"/>
    <property type="evidence" value="ECO:0007669"/>
    <property type="project" value="InterPro"/>
</dbReference>
<dbReference type="AlphaFoldDB" id="A0A1D8NJS2"/>
<dbReference type="InterPro" id="IPR044612">
    <property type="entry name" value="ARL2/3"/>
</dbReference>
<feature type="binding site" evidence="14">
    <location>
        <position position="47"/>
    </location>
    <ligand>
        <name>Mg(2+)</name>
        <dbReference type="ChEBI" id="CHEBI:18420"/>
    </ligand>
</feature>
<evidence type="ECO:0000256" key="9">
    <source>
        <dbReference type="ARBA" id="ARBA00023288"/>
    </source>
</evidence>
<proteinExistence type="inferred from homology"/>
<gene>
    <name evidence="17" type="ORF">B0I71DRAFT_131418</name>
    <name evidence="16" type="ORF">YALI1_E28156g</name>
</gene>
<dbReference type="SMART" id="SM00177">
    <property type="entry name" value="ARF"/>
    <property type="match status" value="1"/>
</dbReference>
<keyword evidence="7 13" id="KW-0342">GTP-binding</keyword>
<organism evidence="16 18">
    <name type="scientific">Yarrowia lipolytica</name>
    <name type="common">Candida lipolytica</name>
    <dbReference type="NCBI Taxonomy" id="4952"/>
    <lineage>
        <taxon>Eukaryota</taxon>
        <taxon>Fungi</taxon>
        <taxon>Dikarya</taxon>
        <taxon>Ascomycota</taxon>
        <taxon>Saccharomycotina</taxon>
        <taxon>Dipodascomycetes</taxon>
        <taxon>Dipodascales</taxon>
        <taxon>Dipodascales incertae sedis</taxon>
        <taxon>Yarrowia</taxon>
    </lineage>
</organism>
<evidence type="ECO:0000256" key="14">
    <source>
        <dbReference type="PIRSR" id="PIRSR606689-2"/>
    </source>
</evidence>
<keyword evidence="10" id="KW-0131">Cell cycle</keyword>
<dbReference type="GO" id="GO:0005525">
    <property type="term" value="F:GTP binding"/>
    <property type="evidence" value="ECO:0007669"/>
    <property type="project" value="UniProtKB-KW"/>
</dbReference>
<dbReference type="Pfam" id="PF00025">
    <property type="entry name" value="Arf"/>
    <property type="match status" value="1"/>
</dbReference>
<evidence type="ECO:0000313" key="18">
    <source>
        <dbReference type="Proteomes" id="UP000182444"/>
    </source>
</evidence>
<feature type="binding site" evidence="14">
    <location>
        <position position="30"/>
    </location>
    <ligand>
        <name>Mg(2+)</name>
        <dbReference type="ChEBI" id="CHEBI:18420"/>
    </ligand>
</feature>
<dbReference type="Proteomes" id="UP000256601">
    <property type="component" value="Unassembled WGS sequence"/>
</dbReference>
<comment type="function">
    <text evidence="11">GTP-binding protein that functions in embryogenesis, cytokinesis, germline development and microtubulule cytoskeleton dynamics.</text>
</comment>
<dbReference type="RefSeq" id="XP_002143083.1">
    <property type="nucleotide sequence ID" value="XM_002143047.1"/>
</dbReference>
<evidence type="ECO:0000256" key="3">
    <source>
        <dbReference type="ARBA" id="ARBA00022473"/>
    </source>
</evidence>
<keyword evidence="14" id="KW-0460">Magnesium</keyword>
<reference evidence="17 19" key="2">
    <citation type="submission" date="2018-07" db="EMBL/GenBank/DDBJ databases">
        <title>Draft Genome Assemblies for Five Robust Yarrowia lipolytica Strains Exhibiting High Lipid Production and Pentose Sugar Utilization and Sugar Alcohol Secretion from Undetoxified Lignocellulosic Biomass Hydrolysates.</title>
        <authorList>
            <consortium name="DOE Joint Genome Institute"/>
            <person name="Walker C."/>
            <person name="Ryu S."/>
            <person name="Na H."/>
            <person name="Zane M."/>
            <person name="LaButti K."/>
            <person name="Lipzen A."/>
            <person name="Haridas S."/>
            <person name="Barry K."/>
            <person name="Grigoriev I.V."/>
            <person name="Quarterman J."/>
            <person name="Slininger P."/>
            <person name="Dien B."/>
            <person name="Trinh C.T."/>
        </authorList>
    </citation>
    <scope>NUCLEOTIDE SEQUENCE [LARGE SCALE GENOMIC DNA]</scope>
    <source>
        <strain evidence="17 19">YB392</strain>
    </source>
</reference>
<dbReference type="VEuPathDB" id="FungiDB:YALI0_E23793g"/>
<dbReference type="GeneID" id="7009571"/>
<dbReference type="PRINTS" id="PR00328">
    <property type="entry name" value="SAR1GTPBP"/>
</dbReference>
<keyword evidence="5" id="KW-0963">Cytoplasm</keyword>
<dbReference type="OrthoDB" id="2011769at2759"/>
<dbReference type="InterPro" id="IPR005225">
    <property type="entry name" value="Small_GTP-bd"/>
</dbReference>